<dbReference type="EMBL" id="JAXCGZ010018882">
    <property type="protein sequence ID" value="KAK7067294.1"/>
    <property type="molecule type" value="Genomic_DNA"/>
</dbReference>
<evidence type="ECO:0000256" key="2">
    <source>
        <dbReference type="SAM" id="SignalP"/>
    </source>
</evidence>
<name>A0AAN8WVS9_HALRR</name>
<feature type="signal peptide" evidence="2">
    <location>
        <begin position="1"/>
        <end position="24"/>
    </location>
</feature>
<dbReference type="Proteomes" id="UP001381693">
    <property type="component" value="Unassembled WGS sequence"/>
</dbReference>
<keyword evidence="2" id="KW-0732">Signal</keyword>
<dbReference type="AlphaFoldDB" id="A0AAN8WVS9"/>
<keyword evidence="4" id="KW-1185">Reference proteome</keyword>
<feature type="region of interest" description="Disordered" evidence="1">
    <location>
        <begin position="138"/>
        <end position="283"/>
    </location>
</feature>
<organism evidence="3 4">
    <name type="scientific">Halocaridina rubra</name>
    <name type="common">Hawaiian red shrimp</name>
    <dbReference type="NCBI Taxonomy" id="373956"/>
    <lineage>
        <taxon>Eukaryota</taxon>
        <taxon>Metazoa</taxon>
        <taxon>Ecdysozoa</taxon>
        <taxon>Arthropoda</taxon>
        <taxon>Crustacea</taxon>
        <taxon>Multicrustacea</taxon>
        <taxon>Malacostraca</taxon>
        <taxon>Eumalacostraca</taxon>
        <taxon>Eucarida</taxon>
        <taxon>Decapoda</taxon>
        <taxon>Pleocyemata</taxon>
        <taxon>Caridea</taxon>
        <taxon>Atyoidea</taxon>
        <taxon>Atyidae</taxon>
        <taxon>Halocaridina</taxon>
    </lineage>
</organism>
<evidence type="ECO:0000256" key="1">
    <source>
        <dbReference type="SAM" id="MobiDB-lite"/>
    </source>
</evidence>
<gene>
    <name evidence="3" type="ORF">SK128_004516</name>
</gene>
<feature type="compositionally biased region" description="Basic and acidic residues" evidence="1">
    <location>
        <begin position="150"/>
        <end position="178"/>
    </location>
</feature>
<evidence type="ECO:0000313" key="3">
    <source>
        <dbReference type="EMBL" id="KAK7067294.1"/>
    </source>
</evidence>
<feature type="compositionally biased region" description="Basic and acidic residues" evidence="1">
    <location>
        <begin position="185"/>
        <end position="239"/>
    </location>
</feature>
<reference evidence="3 4" key="1">
    <citation type="submission" date="2023-11" db="EMBL/GenBank/DDBJ databases">
        <title>Halocaridina rubra genome assembly.</title>
        <authorList>
            <person name="Smith C."/>
        </authorList>
    </citation>
    <scope>NUCLEOTIDE SEQUENCE [LARGE SCALE GENOMIC DNA]</scope>
    <source>
        <strain evidence="3">EP-1</strain>
        <tissue evidence="3">Whole</tissue>
    </source>
</reference>
<protein>
    <submittedName>
        <fullName evidence="3">Uncharacterized protein</fullName>
    </submittedName>
</protein>
<comment type="caution">
    <text evidence="3">The sequence shown here is derived from an EMBL/GenBank/DDBJ whole genome shotgun (WGS) entry which is preliminary data.</text>
</comment>
<feature type="chain" id="PRO_5042952646" evidence="2">
    <location>
        <begin position="25"/>
        <end position="331"/>
    </location>
</feature>
<accession>A0AAN8WVS9</accession>
<sequence>MMMGSNFTYFLFIIFYGIFFGGKCENTFDKDKAGFHVITLFNGGKESTEAWNQLLYSVCRLNYSNIEIVRDWCPNEDCKDDWRLEKHLEGLPEADWVVVINPGQEHVYLMTGPENAKQILISSGKSLIYALPPPLEEAEEQKKAGTNLLNRRDEKENLVTKETNKGENIEEKETKENELDAEETKEEKETEKRAMDDGKKLESEETFAGKELEGDPSQEKRKSQDKHEENWTGRTTQEKEENENDNEINGNINGNKERNIEGTVDNLPEYEEKGLSPEETDPPLQLVLRGGTIIGRVSAVLEFLRKGKLPDDVLEDKTAQFVLFGERLKGK</sequence>
<proteinExistence type="predicted"/>
<evidence type="ECO:0000313" key="4">
    <source>
        <dbReference type="Proteomes" id="UP001381693"/>
    </source>
</evidence>